<reference evidence="4 5" key="1">
    <citation type="submission" date="2019-08" db="EMBL/GenBank/DDBJ databases">
        <title>Bradyrhizobium hipponensis sp. nov., a rhizobium isolated from a Lupinus angustifolius root nodule in Tunisia.</title>
        <authorList>
            <person name="Off K."/>
            <person name="Rejili M."/>
            <person name="Mars M."/>
            <person name="Brachmann A."/>
            <person name="Marin M."/>
        </authorList>
    </citation>
    <scope>NUCLEOTIDE SEQUENCE [LARGE SCALE GENOMIC DNA]</scope>
    <source>
        <strain evidence="4 5">CTAW11</strain>
    </source>
</reference>
<feature type="domain" description="Amidase" evidence="3">
    <location>
        <begin position="23"/>
        <end position="411"/>
    </location>
</feature>
<dbReference type="PANTHER" id="PTHR11895:SF151">
    <property type="entry name" value="GLUTAMYL-TRNA(GLN) AMIDOTRANSFERASE SUBUNIT A"/>
    <property type="match status" value="1"/>
</dbReference>
<dbReference type="InterPro" id="IPR000120">
    <property type="entry name" value="Amidase"/>
</dbReference>
<sequence>MKELTALDAARLIAQRQLTSESLTRACLERIEEREPAVKAWEYLDPDLAIAQARLADRSPIRGPLHGVPLAIKDVIDTVDMPTTYGSRIYRDYRPASDATCVALARAGGAVILGKTVTTEFAGGAPGKTRNPHNPRYTPGGSSSGSAAAVGCAMVPWALGTQTYGSTIRPASFCGVVGYKPSYGKAEVRGIKTLTSGLDTLGLFARTVADVALLASVVTGGRVGEVDVSSAPRIGFLNTSPWGEVADATRHLLDDCVRRLTGGGAQVRDLPSPSSMASWREIQDVVFGWEMLQALAYERVFRRNDVEPRTKQMFKEYEQRLTPKNYETGLGHAREARRECADLFHDCDVLLVPAAVGEAPEGIDHTGDGRFNGAWSMLHLPCLTLPMGRGAAGLPIGLQLVARLGNDATLLRAAAFVEACVVA</sequence>
<dbReference type="Gene3D" id="3.90.1300.10">
    <property type="entry name" value="Amidase signature (AS) domain"/>
    <property type="match status" value="1"/>
</dbReference>
<dbReference type="GO" id="GO:0003824">
    <property type="term" value="F:catalytic activity"/>
    <property type="evidence" value="ECO:0007669"/>
    <property type="project" value="InterPro"/>
</dbReference>
<dbReference type="InterPro" id="IPR036928">
    <property type="entry name" value="AS_sf"/>
</dbReference>
<protein>
    <submittedName>
        <fullName evidence="4">Amidase</fullName>
    </submittedName>
</protein>
<dbReference type="SUPFAM" id="SSF75304">
    <property type="entry name" value="Amidase signature (AS) enzymes"/>
    <property type="match status" value="1"/>
</dbReference>
<dbReference type="Proteomes" id="UP000324853">
    <property type="component" value="Unassembled WGS sequence"/>
</dbReference>
<dbReference type="Pfam" id="PF01425">
    <property type="entry name" value="Amidase"/>
    <property type="match status" value="1"/>
</dbReference>
<organism evidence="4 5">
    <name type="scientific">Bradyrhizobium cytisi</name>
    <dbReference type="NCBI Taxonomy" id="515489"/>
    <lineage>
        <taxon>Bacteria</taxon>
        <taxon>Pseudomonadati</taxon>
        <taxon>Pseudomonadota</taxon>
        <taxon>Alphaproteobacteria</taxon>
        <taxon>Hyphomicrobiales</taxon>
        <taxon>Nitrobacteraceae</taxon>
        <taxon>Bradyrhizobium</taxon>
    </lineage>
</organism>
<feature type="region of interest" description="Disordered" evidence="2">
    <location>
        <begin position="123"/>
        <end position="142"/>
    </location>
</feature>
<gene>
    <name evidence="4" type="ORF">FXB38_39575</name>
</gene>
<evidence type="ECO:0000313" key="5">
    <source>
        <dbReference type="Proteomes" id="UP000324853"/>
    </source>
</evidence>
<accession>A0A5S4W2S6</accession>
<comment type="similarity">
    <text evidence="1">Belongs to the amidase family.</text>
</comment>
<evidence type="ECO:0000256" key="2">
    <source>
        <dbReference type="SAM" id="MobiDB-lite"/>
    </source>
</evidence>
<proteinExistence type="inferred from homology"/>
<dbReference type="RefSeq" id="WP_148756316.1">
    <property type="nucleotide sequence ID" value="NZ_VSSR01000095.1"/>
</dbReference>
<evidence type="ECO:0000259" key="3">
    <source>
        <dbReference type="Pfam" id="PF01425"/>
    </source>
</evidence>
<comment type="caution">
    <text evidence="4">The sequence shown here is derived from an EMBL/GenBank/DDBJ whole genome shotgun (WGS) entry which is preliminary data.</text>
</comment>
<keyword evidence="5" id="KW-1185">Reference proteome</keyword>
<dbReference type="PANTHER" id="PTHR11895">
    <property type="entry name" value="TRANSAMIDASE"/>
    <property type="match status" value="1"/>
</dbReference>
<name>A0A5S4W2S6_9BRAD</name>
<dbReference type="EMBL" id="VSSR01000095">
    <property type="protein sequence ID" value="TYL71862.1"/>
    <property type="molecule type" value="Genomic_DNA"/>
</dbReference>
<dbReference type="OrthoDB" id="9777859at2"/>
<evidence type="ECO:0000313" key="4">
    <source>
        <dbReference type="EMBL" id="TYL71862.1"/>
    </source>
</evidence>
<dbReference type="AlphaFoldDB" id="A0A5S4W2S6"/>
<dbReference type="InterPro" id="IPR023631">
    <property type="entry name" value="Amidase_dom"/>
</dbReference>
<evidence type="ECO:0000256" key="1">
    <source>
        <dbReference type="ARBA" id="ARBA00009199"/>
    </source>
</evidence>